<sequence length="236" mass="26771">MGVCLSGAVVHSTFPQEKVHKIDYSIYPTSEQLMMLIKSRRSNRAMSNAMIPKESLQMILEAAHRAPTASNSQKVFFKLIENPDDLKYISDFTIKTFEKLIKLLQTPILKLILKRIMPEAYKYLPAFNRLKIEHEKGNDLIIRKAKAVLLIYTPKSNRFGKEDANLAYQNGSLMAESLGVAQFYLGFVCSALSQDKKRVFNKRFGIDGTIHAAMGLGMPLFKYENFTDRNDIGPIS</sequence>
<evidence type="ECO:0000313" key="7">
    <source>
        <dbReference type="EMBL" id="MPM83671.1"/>
    </source>
</evidence>
<keyword evidence="3" id="KW-0285">Flavoprotein</keyword>
<dbReference type="Gene3D" id="3.40.109.10">
    <property type="entry name" value="NADH Oxidase"/>
    <property type="match status" value="1"/>
</dbReference>
<evidence type="ECO:0000256" key="2">
    <source>
        <dbReference type="ARBA" id="ARBA00007118"/>
    </source>
</evidence>
<evidence type="ECO:0000256" key="4">
    <source>
        <dbReference type="ARBA" id="ARBA00022643"/>
    </source>
</evidence>
<keyword evidence="5" id="KW-0560">Oxidoreductase</keyword>
<name>A0A645D3E3_9ZZZZ</name>
<dbReference type="PANTHER" id="PTHR43673:SF2">
    <property type="entry name" value="NITROREDUCTASE"/>
    <property type="match status" value="1"/>
</dbReference>
<feature type="domain" description="Nitroreductase" evidence="6">
    <location>
        <begin position="37"/>
        <end position="217"/>
    </location>
</feature>
<comment type="similarity">
    <text evidence="2">Belongs to the nitroreductase family.</text>
</comment>
<dbReference type="InterPro" id="IPR029479">
    <property type="entry name" value="Nitroreductase"/>
</dbReference>
<reference evidence="7" key="1">
    <citation type="submission" date="2019-08" db="EMBL/GenBank/DDBJ databases">
        <authorList>
            <person name="Kucharzyk K."/>
            <person name="Murdoch R.W."/>
            <person name="Higgins S."/>
            <person name="Loffler F."/>
        </authorList>
    </citation>
    <scope>NUCLEOTIDE SEQUENCE</scope>
</reference>
<proteinExistence type="inferred from homology"/>
<dbReference type="Pfam" id="PF00881">
    <property type="entry name" value="Nitroreductase"/>
    <property type="match status" value="1"/>
</dbReference>
<gene>
    <name evidence="7" type="ORF">SDC9_130740</name>
</gene>
<dbReference type="GO" id="GO:0016491">
    <property type="term" value="F:oxidoreductase activity"/>
    <property type="evidence" value="ECO:0007669"/>
    <property type="project" value="UniProtKB-KW"/>
</dbReference>
<evidence type="ECO:0000256" key="3">
    <source>
        <dbReference type="ARBA" id="ARBA00022630"/>
    </source>
</evidence>
<evidence type="ECO:0000256" key="5">
    <source>
        <dbReference type="ARBA" id="ARBA00023002"/>
    </source>
</evidence>
<accession>A0A645D3E3</accession>
<dbReference type="InterPro" id="IPR000415">
    <property type="entry name" value="Nitroreductase-like"/>
</dbReference>
<organism evidence="7">
    <name type="scientific">bioreactor metagenome</name>
    <dbReference type="NCBI Taxonomy" id="1076179"/>
    <lineage>
        <taxon>unclassified sequences</taxon>
        <taxon>metagenomes</taxon>
        <taxon>ecological metagenomes</taxon>
    </lineage>
</organism>
<dbReference type="EMBL" id="VSSQ01032416">
    <property type="protein sequence ID" value="MPM83671.1"/>
    <property type="molecule type" value="Genomic_DNA"/>
</dbReference>
<evidence type="ECO:0000256" key="1">
    <source>
        <dbReference type="ARBA" id="ARBA00001917"/>
    </source>
</evidence>
<keyword evidence="4" id="KW-0288">FMN</keyword>
<evidence type="ECO:0000259" key="6">
    <source>
        <dbReference type="Pfam" id="PF00881"/>
    </source>
</evidence>
<dbReference type="AlphaFoldDB" id="A0A645D3E3"/>
<comment type="cofactor">
    <cofactor evidence="1">
        <name>FMN</name>
        <dbReference type="ChEBI" id="CHEBI:58210"/>
    </cofactor>
</comment>
<comment type="caution">
    <text evidence="7">The sequence shown here is derived from an EMBL/GenBank/DDBJ whole genome shotgun (WGS) entry which is preliminary data.</text>
</comment>
<dbReference type="PANTHER" id="PTHR43673">
    <property type="entry name" value="NAD(P)H NITROREDUCTASE YDGI-RELATED"/>
    <property type="match status" value="1"/>
</dbReference>
<protein>
    <recommendedName>
        <fullName evidence="6">Nitroreductase domain-containing protein</fullName>
    </recommendedName>
</protein>
<dbReference type="SUPFAM" id="SSF55469">
    <property type="entry name" value="FMN-dependent nitroreductase-like"/>
    <property type="match status" value="1"/>
</dbReference>